<proteinExistence type="predicted"/>
<dbReference type="AlphaFoldDB" id="A0AB38X5L1"/>
<organism evidence="2 3">
    <name type="scientific">Levilactobacillus brevis</name>
    <name type="common">Lactobacillus brevis</name>
    <dbReference type="NCBI Taxonomy" id="1580"/>
    <lineage>
        <taxon>Bacteria</taxon>
        <taxon>Bacillati</taxon>
        <taxon>Bacillota</taxon>
        <taxon>Bacilli</taxon>
        <taxon>Lactobacillales</taxon>
        <taxon>Lactobacillaceae</taxon>
        <taxon>Levilactobacillus</taxon>
    </lineage>
</organism>
<dbReference type="Proteomes" id="UP001164768">
    <property type="component" value="Chromosome"/>
</dbReference>
<sequence length="76" mass="8713">MSIETAHDSIVLWENKAVELQDHIDDLCIILESHDDPEIEKMIHRAMQEKARYNKKIQRAQNELDSAIGSILSGIN</sequence>
<protein>
    <submittedName>
        <fullName evidence="2">Uncharacterized protein</fullName>
    </submittedName>
</protein>
<gene>
    <name evidence="2" type="ORF">ORR04_01585</name>
</gene>
<name>A0AB38X5L1_LEVBR</name>
<evidence type="ECO:0000313" key="3">
    <source>
        <dbReference type="Proteomes" id="UP001164768"/>
    </source>
</evidence>
<keyword evidence="1" id="KW-0175">Coiled coil</keyword>
<feature type="coiled-coil region" evidence="1">
    <location>
        <begin position="43"/>
        <end position="70"/>
    </location>
</feature>
<dbReference type="EMBL" id="CP113117">
    <property type="protein sequence ID" value="WAD01922.1"/>
    <property type="molecule type" value="Genomic_DNA"/>
</dbReference>
<accession>A0AB38X5L1</accession>
<evidence type="ECO:0000256" key="1">
    <source>
        <dbReference type="SAM" id="Coils"/>
    </source>
</evidence>
<reference evidence="2" key="1">
    <citation type="submission" date="2022-11" db="EMBL/GenBank/DDBJ databases">
        <title>Whole genome sequence of Levilactobacillus brevis SMB091.</title>
        <authorList>
            <person name="Kim J.-M."/>
            <person name="Kim O.-C."/>
            <person name="Choi Y.H."/>
            <person name="Han N.S."/>
            <person name="Hurh B."/>
        </authorList>
    </citation>
    <scope>NUCLEOTIDE SEQUENCE</scope>
    <source>
        <strain evidence="2">SMB091</strain>
    </source>
</reference>
<dbReference type="RefSeq" id="WP_011667639.1">
    <property type="nucleotide sequence ID" value="NZ_BBOW01000068.1"/>
</dbReference>
<evidence type="ECO:0000313" key="2">
    <source>
        <dbReference type="EMBL" id="WAD01922.1"/>
    </source>
</evidence>